<proteinExistence type="predicted"/>
<evidence type="ECO:0000313" key="5">
    <source>
        <dbReference type="Proteomes" id="UP000558192"/>
    </source>
</evidence>
<name>A0A7X5Y7X7_9SPHN</name>
<accession>A0A7X5Y7X7</accession>
<feature type="transmembrane region" description="Helical" evidence="1">
    <location>
        <begin position="12"/>
        <end position="31"/>
    </location>
</feature>
<evidence type="ECO:0000256" key="1">
    <source>
        <dbReference type="SAM" id="Phobius"/>
    </source>
</evidence>
<evidence type="ECO:0000259" key="2">
    <source>
        <dbReference type="Pfam" id="PF03967"/>
    </source>
</evidence>
<dbReference type="Pfam" id="PF05239">
    <property type="entry name" value="PRC"/>
    <property type="match status" value="1"/>
</dbReference>
<comment type="caution">
    <text evidence="4">The sequence shown here is derived from an EMBL/GenBank/DDBJ whole genome shotgun (WGS) entry which is preliminary data.</text>
</comment>
<organism evidence="4 5">
    <name type="scientific">Sphingomonas kaistensis</name>
    <dbReference type="NCBI Taxonomy" id="298708"/>
    <lineage>
        <taxon>Bacteria</taxon>
        <taxon>Pseudomonadati</taxon>
        <taxon>Pseudomonadota</taxon>
        <taxon>Alphaproteobacteria</taxon>
        <taxon>Sphingomonadales</taxon>
        <taxon>Sphingomonadaceae</taxon>
        <taxon>Sphingomonas</taxon>
    </lineage>
</organism>
<dbReference type="NCBIfam" id="TIGR01150">
    <property type="entry name" value="puhA"/>
    <property type="match status" value="1"/>
</dbReference>
<reference evidence="4 5" key="1">
    <citation type="submission" date="2020-03" db="EMBL/GenBank/DDBJ databases">
        <title>Genomic Encyclopedia of Type Strains, Phase IV (KMG-IV): sequencing the most valuable type-strain genomes for metagenomic binning, comparative biology and taxonomic classification.</title>
        <authorList>
            <person name="Goeker M."/>
        </authorList>
    </citation>
    <scope>NUCLEOTIDE SEQUENCE [LARGE SCALE GENOMIC DNA]</scope>
    <source>
        <strain evidence="4 5">DSM 16846</strain>
    </source>
</reference>
<dbReference type="RefSeq" id="WP_168068224.1">
    <property type="nucleotide sequence ID" value="NZ_JAATJC010000001.1"/>
</dbReference>
<dbReference type="Pfam" id="PF03967">
    <property type="entry name" value="PRCH"/>
    <property type="match status" value="1"/>
</dbReference>
<evidence type="ECO:0000259" key="3">
    <source>
        <dbReference type="Pfam" id="PF05239"/>
    </source>
</evidence>
<dbReference type="InterPro" id="IPR027275">
    <property type="entry name" value="PRC-brl_dom"/>
</dbReference>
<dbReference type="Gene3D" id="3.90.50.10">
    <property type="entry name" value="Photosynthetic Reaction Center, subunit H, domain 2"/>
    <property type="match status" value="1"/>
</dbReference>
<dbReference type="InterPro" id="IPR037097">
    <property type="entry name" value="Photo_RC_H_N_sf"/>
</dbReference>
<dbReference type="InterPro" id="IPR014747">
    <property type="entry name" value="Bac_photo_RC_H_C"/>
</dbReference>
<dbReference type="SUPFAM" id="SSF50346">
    <property type="entry name" value="PRC-barrel domain"/>
    <property type="match status" value="1"/>
</dbReference>
<dbReference type="EMBL" id="JAATJC010000001">
    <property type="protein sequence ID" value="NJC05545.1"/>
    <property type="molecule type" value="Genomic_DNA"/>
</dbReference>
<dbReference type="GO" id="GO:0030077">
    <property type="term" value="C:plasma membrane light-harvesting complex"/>
    <property type="evidence" value="ECO:0007669"/>
    <property type="project" value="InterPro"/>
</dbReference>
<dbReference type="Proteomes" id="UP000558192">
    <property type="component" value="Unassembled WGS sequence"/>
</dbReference>
<feature type="domain" description="Photosynthetic reaction centre H subunit N-terminal" evidence="2">
    <location>
        <begin position="6"/>
        <end position="137"/>
    </location>
</feature>
<dbReference type="InterPro" id="IPR011033">
    <property type="entry name" value="PRC_barrel-like_sf"/>
</dbReference>
<sequence length="259" mass="28862">MHHEIIVGRLDVAELVFYAFVGFFVALVFYLRREDRREGYPLEDAMTGRVDSAWGPLTASTYKRFKLPFDRGYATTPSQGREPVDLAGARPFARFHGAPYVPTGDPLVDGVGPAAWVKRADYPDQDMEGRPRIVPLSHDDHWSIAREDPNLVGMTVTGADHKVAGTITDVWIDRSDHLVRYVDVALEGGGRTVQVPFLMGTVKRAKRLFHVDAISAEQFSRAPTLATAGQITRREEDQLVGYFGGGYLYGLPGRTEPWL</sequence>
<dbReference type="GO" id="GO:0019684">
    <property type="term" value="P:photosynthesis, light reaction"/>
    <property type="evidence" value="ECO:0007669"/>
    <property type="project" value="InterPro"/>
</dbReference>
<protein>
    <submittedName>
        <fullName evidence="4">Photosynthetic reaction center H subunit</fullName>
    </submittedName>
</protein>
<keyword evidence="5" id="KW-1185">Reference proteome</keyword>
<keyword evidence="1" id="KW-1133">Transmembrane helix</keyword>
<keyword evidence="1" id="KW-0812">Transmembrane</keyword>
<dbReference type="InterPro" id="IPR005652">
    <property type="entry name" value="Photo_RC_H"/>
</dbReference>
<gene>
    <name evidence="4" type="ORF">GGQ97_001338</name>
</gene>
<dbReference type="AlphaFoldDB" id="A0A7X5Y7X7"/>
<dbReference type="SUPFAM" id="SSF81490">
    <property type="entry name" value="Photosystem II reaction centre subunit H, transmembrane region"/>
    <property type="match status" value="1"/>
</dbReference>
<feature type="domain" description="PRC-barrel" evidence="3">
    <location>
        <begin position="148"/>
        <end position="217"/>
    </location>
</feature>
<dbReference type="InterPro" id="IPR015810">
    <property type="entry name" value="Photo_RC_H_N"/>
</dbReference>
<keyword evidence="1" id="KW-0472">Membrane</keyword>
<dbReference type="Gene3D" id="4.10.540.10">
    <property type="entry name" value="Photosynthetic reaction centre, H subunit, N-terminal domain"/>
    <property type="match status" value="1"/>
</dbReference>
<evidence type="ECO:0000313" key="4">
    <source>
        <dbReference type="EMBL" id="NJC05545.1"/>
    </source>
</evidence>